<organism evidence="5 6">
    <name type="scientific">Viridothelium virens</name>
    <name type="common">Speckled blister lichen</name>
    <name type="synonym">Trypethelium virens</name>
    <dbReference type="NCBI Taxonomy" id="1048519"/>
    <lineage>
        <taxon>Eukaryota</taxon>
        <taxon>Fungi</taxon>
        <taxon>Dikarya</taxon>
        <taxon>Ascomycota</taxon>
        <taxon>Pezizomycotina</taxon>
        <taxon>Dothideomycetes</taxon>
        <taxon>Dothideomycetes incertae sedis</taxon>
        <taxon>Trypetheliales</taxon>
        <taxon>Trypetheliaceae</taxon>
        <taxon>Viridothelium</taxon>
    </lineage>
</organism>
<gene>
    <name evidence="5" type="ORF">EV356DRAFT_457094</name>
</gene>
<dbReference type="SUPFAM" id="SSF57701">
    <property type="entry name" value="Zn2/Cys6 DNA-binding domain"/>
    <property type="match status" value="1"/>
</dbReference>
<keyword evidence="1" id="KW-0479">Metal-binding</keyword>
<dbReference type="InterPro" id="IPR001138">
    <property type="entry name" value="Zn2Cys6_DnaBD"/>
</dbReference>
<dbReference type="AlphaFoldDB" id="A0A6A6GSZ3"/>
<dbReference type="PANTHER" id="PTHR31668:SF4">
    <property type="entry name" value="TRANSCRIPTIONAL ACTIVATOR PROTEIN DAL81"/>
    <property type="match status" value="1"/>
</dbReference>
<dbReference type="SMART" id="SM00906">
    <property type="entry name" value="Fungal_trans"/>
    <property type="match status" value="1"/>
</dbReference>
<protein>
    <recommendedName>
        <fullName evidence="4">Zn(2)-C6 fungal-type domain-containing protein</fullName>
    </recommendedName>
</protein>
<feature type="domain" description="Zn(2)-C6 fungal-type" evidence="4">
    <location>
        <begin position="50"/>
        <end position="80"/>
    </location>
</feature>
<evidence type="ECO:0000256" key="1">
    <source>
        <dbReference type="ARBA" id="ARBA00022723"/>
    </source>
</evidence>
<sequence>MKPVLPRLAPLPTVASQTESPHVMTGKENIPQSKTSAAAVANIRSRRERPCDACRRRKSRCVIHEGKVLCVLCEFHKQDCTFVQSPLPRKRKLNNEISGDSVKKRPPPQKSPREIAPTQVKQEEEVHPLLLTPSPTLLGETLSLQRGRHCRHIGLSSAYDHSLLDLSQFDGRNESKVDFGTLRKVDEHECFIMYSDDTTQSSYDEAEALNTVEQTVAPHGSALIDIYFRIVHPSFPIIQKQVFLDRYQNNDRQYNPALLAGIYLLALNWWSFEEKLASQSKPDSARLEEIASRSLMNTMKQPKLSTMQAGLLLLQRPDADLWSLTTQLVAVGQELGLHLDCSRWQIPAWERGLRKRIAWALYMQDKWSSLIHGRPSHIFDANWAVKPLTDDDFAENPIAGSQAILPTEEERISAEQGQEVFNQMIALTSIMAEVMDTFYTQAAISDFDDAGPNATRLILERAKPVQIKLKEWFARLPANARMDTTDNQQLSMTGKSYFFFPRYLHLGYFATEITLHRRIIQSLSPTTSDPYLFYICRSAAKTRLISAMDFVNRLRPSHLQAFWYFASKVNFTLIGTFGSLLWATAPTQEEADFYRMRLREYRWTLSVSSRRAEFLGYAVRMLDASRGLLRNLAEKPWLGQQPRTSEAGVPEEGEGGVGEGLGVGMGMGMGMGDEAGEVGEVGAEALGRYPSGPGFMGFPDDDL</sequence>
<dbReference type="CDD" id="cd00067">
    <property type="entry name" value="GAL4"/>
    <property type="match status" value="1"/>
</dbReference>
<accession>A0A6A6GSZ3</accession>
<evidence type="ECO:0000256" key="2">
    <source>
        <dbReference type="ARBA" id="ARBA00023242"/>
    </source>
</evidence>
<dbReference type="SMART" id="SM00066">
    <property type="entry name" value="GAL4"/>
    <property type="match status" value="1"/>
</dbReference>
<dbReference type="GO" id="GO:0001080">
    <property type="term" value="P:nitrogen catabolite activation of transcription from RNA polymerase II promoter"/>
    <property type="evidence" value="ECO:0007669"/>
    <property type="project" value="TreeGrafter"/>
</dbReference>
<dbReference type="Proteomes" id="UP000800092">
    <property type="component" value="Unassembled WGS sequence"/>
</dbReference>
<feature type="region of interest" description="Disordered" evidence="3">
    <location>
        <begin position="640"/>
        <end position="663"/>
    </location>
</feature>
<keyword evidence="2" id="KW-0539">Nucleus</keyword>
<evidence type="ECO:0000256" key="3">
    <source>
        <dbReference type="SAM" id="MobiDB-lite"/>
    </source>
</evidence>
<evidence type="ECO:0000259" key="4">
    <source>
        <dbReference type="PROSITE" id="PS00463"/>
    </source>
</evidence>
<dbReference type="CDD" id="cd12148">
    <property type="entry name" value="fungal_TF_MHR"/>
    <property type="match status" value="1"/>
</dbReference>
<dbReference type="GO" id="GO:0005634">
    <property type="term" value="C:nucleus"/>
    <property type="evidence" value="ECO:0007669"/>
    <property type="project" value="TreeGrafter"/>
</dbReference>
<dbReference type="PROSITE" id="PS00463">
    <property type="entry name" value="ZN2_CY6_FUNGAL_1"/>
    <property type="match status" value="1"/>
</dbReference>
<dbReference type="InterPro" id="IPR007219">
    <property type="entry name" value="XnlR_reg_dom"/>
</dbReference>
<feature type="region of interest" description="Disordered" evidence="3">
    <location>
        <begin position="1"/>
        <end position="36"/>
    </location>
</feature>
<feature type="region of interest" description="Disordered" evidence="3">
    <location>
        <begin position="91"/>
        <end position="125"/>
    </location>
</feature>
<dbReference type="EMBL" id="ML991894">
    <property type="protein sequence ID" value="KAF2228771.1"/>
    <property type="molecule type" value="Genomic_DNA"/>
</dbReference>
<name>A0A6A6GSZ3_VIRVR</name>
<proteinExistence type="predicted"/>
<dbReference type="InterPro" id="IPR036864">
    <property type="entry name" value="Zn2-C6_fun-type_DNA-bd_sf"/>
</dbReference>
<keyword evidence="6" id="KW-1185">Reference proteome</keyword>
<reference evidence="5" key="1">
    <citation type="journal article" date="2020" name="Stud. Mycol.">
        <title>101 Dothideomycetes genomes: a test case for predicting lifestyles and emergence of pathogens.</title>
        <authorList>
            <person name="Haridas S."/>
            <person name="Albert R."/>
            <person name="Binder M."/>
            <person name="Bloem J."/>
            <person name="Labutti K."/>
            <person name="Salamov A."/>
            <person name="Andreopoulos B."/>
            <person name="Baker S."/>
            <person name="Barry K."/>
            <person name="Bills G."/>
            <person name="Bluhm B."/>
            <person name="Cannon C."/>
            <person name="Castanera R."/>
            <person name="Culley D."/>
            <person name="Daum C."/>
            <person name="Ezra D."/>
            <person name="Gonzalez J."/>
            <person name="Henrissat B."/>
            <person name="Kuo A."/>
            <person name="Liang C."/>
            <person name="Lipzen A."/>
            <person name="Lutzoni F."/>
            <person name="Magnuson J."/>
            <person name="Mondo S."/>
            <person name="Nolan M."/>
            <person name="Ohm R."/>
            <person name="Pangilinan J."/>
            <person name="Park H.-J."/>
            <person name="Ramirez L."/>
            <person name="Alfaro M."/>
            <person name="Sun H."/>
            <person name="Tritt A."/>
            <person name="Yoshinaga Y."/>
            <person name="Zwiers L.-H."/>
            <person name="Turgeon B."/>
            <person name="Goodwin S."/>
            <person name="Spatafora J."/>
            <person name="Crous P."/>
            <person name="Grigoriev I."/>
        </authorList>
    </citation>
    <scope>NUCLEOTIDE SEQUENCE</scope>
    <source>
        <strain evidence="5">Tuck. ex Michener</strain>
    </source>
</reference>
<dbReference type="InterPro" id="IPR050797">
    <property type="entry name" value="Carb_Metab_Trans_Reg"/>
</dbReference>
<evidence type="ECO:0000313" key="6">
    <source>
        <dbReference type="Proteomes" id="UP000800092"/>
    </source>
</evidence>
<dbReference type="Pfam" id="PF04082">
    <property type="entry name" value="Fungal_trans"/>
    <property type="match status" value="1"/>
</dbReference>
<dbReference type="GO" id="GO:0003677">
    <property type="term" value="F:DNA binding"/>
    <property type="evidence" value="ECO:0007669"/>
    <property type="project" value="InterPro"/>
</dbReference>
<dbReference type="GO" id="GO:0008270">
    <property type="term" value="F:zinc ion binding"/>
    <property type="evidence" value="ECO:0007669"/>
    <property type="project" value="InterPro"/>
</dbReference>
<dbReference type="OrthoDB" id="2264294at2759"/>
<dbReference type="GO" id="GO:0000981">
    <property type="term" value="F:DNA-binding transcription factor activity, RNA polymerase II-specific"/>
    <property type="evidence" value="ECO:0007669"/>
    <property type="project" value="InterPro"/>
</dbReference>
<dbReference type="PANTHER" id="PTHR31668">
    <property type="entry name" value="GLUCOSE TRANSPORT TRANSCRIPTION REGULATOR RGT1-RELATED-RELATED"/>
    <property type="match status" value="1"/>
</dbReference>
<evidence type="ECO:0000313" key="5">
    <source>
        <dbReference type="EMBL" id="KAF2228771.1"/>
    </source>
</evidence>
<dbReference type="GO" id="GO:0006351">
    <property type="term" value="P:DNA-templated transcription"/>
    <property type="evidence" value="ECO:0007669"/>
    <property type="project" value="InterPro"/>
</dbReference>